<dbReference type="PANTHER" id="PTHR13355:SF11">
    <property type="entry name" value="GLUCOSAMINE 6-PHOSPHATE N-ACETYLTRANSFERASE"/>
    <property type="match status" value="1"/>
</dbReference>
<sequence>MKTVWTNDINSEPYRDALSIRKEVFVEEQGISLDREIDKYEADCLHMVGYDADNKPAYTARLLALTPNTVKLQRVAIVEAYRGQGLGHELMAEVEAKAAQENYSQIILGAQKQVTGFYEAMGYDIMDTPEYLDAGIIHVDMQKSLSFTNEYTI</sequence>
<dbReference type="Gene3D" id="3.40.630.30">
    <property type="match status" value="1"/>
</dbReference>
<dbReference type="RefSeq" id="WP_123779679.1">
    <property type="nucleotide sequence ID" value="NZ_RKMG01000008.1"/>
</dbReference>
<dbReference type="PROSITE" id="PS51186">
    <property type="entry name" value="GNAT"/>
    <property type="match status" value="1"/>
</dbReference>
<dbReference type="GO" id="GO:0004343">
    <property type="term" value="F:glucosamine 6-phosphate N-acetyltransferase activity"/>
    <property type="evidence" value="ECO:0007669"/>
    <property type="project" value="TreeGrafter"/>
</dbReference>
<dbReference type="SUPFAM" id="SSF55729">
    <property type="entry name" value="Acyl-CoA N-acyltransferases (Nat)"/>
    <property type="match status" value="1"/>
</dbReference>
<reference evidence="2 3" key="1">
    <citation type="submission" date="2018-11" db="EMBL/GenBank/DDBJ databases">
        <title>Aerococcus sp. SJQ22, whole genome shotgun sequence.</title>
        <authorList>
            <person name="Sun L."/>
            <person name="Gao X."/>
            <person name="Chen W."/>
            <person name="Huang K."/>
        </authorList>
    </citation>
    <scope>NUCLEOTIDE SEQUENCE [LARGE SCALE GENOMIC DNA]</scope>
    <source>
        <strain evidence="2 3">SJQ22</strain>
    </source>
</reference>
<protein>
    <submittedName>
        <fullName evidence="2">GNAT family N-acetyltransferase</fullName>
    </submittedName>
</protein>
<keyword evidence="2" id="KW-0808">Transferase</keyword>
<evidence type="ECO:0000313" key="3">
    <source>
        <dbReference type="Proteomes" id="UP000273977"/>
    </source>
</evidence>
<dbReference type="OrthoDB" id="9796171at2"/>
<feature type="domain" description="N-acetyltransferase" evidence="1">
    <location>
        <begin position="4"/>
        <end position="146"/>
    </location>
</feature>
<name>A0A3N4GJT5_9LACT</name>
<comment type="caution">
    <text evidence="2">The sequence shown here is derived from an EMBL/GenBank/DDBJ whole genome shotgun (WGS) entry which is preliminary data.</text>
</comment>
<dbReference type="Proteomes" id="UP000273977">
    <property type="component" value="Unassembled WGS sequence"/>
</dbReference>
<evidence type="ECO:0000313" key="2">
    <source>
        <dbReference type="EMBL" id="RPA60856.1"/>
    </source>
</evidence>
<accession>A0A3N4GJT5</accession>
<dbReference type="AlphaFoldDB" id="A0A3N4GJT5"/>
<organism evidence="2 3">
    <name type="scientific">Aerococcus agrisoli</name>
    <dbReference type="NCBI Taxonomy" id="2487350"/>
    <lineage>
        <taxon>Bacteria</taxon>
        <taxon>Bacillati</taxon>
        <taxon>Bacillota</taxon>
        <taxon>Bacilli</taxon>
        <taxon>Lactobacillales</taxon>
        <taxon>Aerococcaceae</taxon>
        <taxon>Aerococcus</taxon>
    </lineage>
</organism>
<proteinExistence type="predicted"/>
<dbReference type="PANTHER" id="PTHR13355">
    <property type="entry name" value="GLUCOSAMINE 6-PHOSPHATE N-ACETYLTRANSFERASE"/>
    <property type="match status" value="1"/>
</dbReference>
<keyword evidence="3" id="KW-1185">Reference proteome</keyword>
<evidence type="ECO:0000259" key="1">
    <source>
        <dbReference type="PROSITE" id="PS51186"/>
    </source>
</evidence>
<dbReference type="InterPro" id="IPR039143">
    <property type="entry name" value="GNPNAT1-like"/>
</dbReference>
<dbReference type="CDD" id="cd04301">
    <property type="entry name" value="NAT_SF"/>
    <property type="match status" value="1"/>
</dbReference>
<dbReference type="InterPro" id="IPR000182">
    <property type="entry name" value="GNAT_dom"/>
</dbReference>
<dbReference type="InterPro" id="IPR016181">
    <property type="entry name" value="Acyl_CoA_acyltransferase"/>
</dbReference>
<gene>
    <name evidence="2" type="ORF">EF384_03915</name>
</gene>
<dbReference type="Pfam" id="PF13673">
    <property type="entry name" value="Acetyltransf_10"/>
    <property type="match status" value="1"/>
</dbReference>
<dbReference type="EMBL" id="RKMG01000008">
    <property type="protein sequence ID" value="RPA60856.1"/>
    <property type="molecule type" value="Genomic_DNA"/>
</dbReference>